<keyword evidence="3" id="KW-1003">Cell membrane</keyword>
<dbReference type="RefSeq" id="WP_077751012.1">
    <property type="nucleotide sequence ID" value="NZ_CP014782.1"/>
</dbReference>
<evidence type="ECO:0000313" key="9">
    <source>
        <dbReference type="Proteomes" id="UP000189545"/>
    </source>
</evidence>
<evidence type="ECO:0000256" key="6">
    <source>
        <dbReference type="ARBA" id="ARBA00023136"/>
    </source>
</evidence>
<dbReference type="GO" id="GO:0008324">
    <property type="term" value="F:monoatomic cation transmembrane transporter activity"/>
    <property type="evidence" value="ECO:0007669"/>
    <property type="project" value="InterPro"/>
</dbReference>
<organism evidence="8 9">
    <name type="scientific">Shewanella psychrophila</name>
    <dbReference type="NCBI Taxonomy" id="225848"/>
    <lineage>
        <taxon>Bacteria</taxon>
        <taxon>Pseudomonadati</taxon>
        <taxon>Pseudomonadota</taxon>
        <taxon>Gammaproteobacteria</taxon>
        <taxon>Alteromonadales</taxon>
        <taxon>Shewanellaceae</taxon>
        <taxon>Shewanella</taxon>
    </lineage>
</organism>
<keyword evidence="5 7" id="KW-1133">Transmembrane helix</keyword>
<evidence type="ECO:0000256" key="4">
    <source>
        <dbReference type="ARBA" id="ARBA00022692"/>
    </source>
</evidence>
<evidence type="ECO:0000313" key="8">
    <source>
        <dbReference type="EMBL" id="AQS35690.1"/>
    </source>
</evidence>
<comment type="similarity">
    <text evidence="2">Belongs to the CPA3 antiporters (TC 2.A.63) subunit E family.</text>
</comment>
<dbReference type="EMBL" id="CP014782">
    <property type="protein sequence ID" value="AQS35690.1"/>
    <property type="molecule type" value="Genomic_DNA"/>
</dbReference>
<dbReference type="GO" id="GO:0005886">
    <property type="term" value="C:plasma membrane"/>
    <property type="evidence" value="ECO:0007669"/>
    <property type="project" value="UniProtKB-SubCell"/>
</dbReference>
<dbReference type="STRING" id="225848.Sps_00486"/>
<evidence type="ECO:0000256" key="2">
    <source>
        <dbReference type="ARBA" id="ARBA00006228"/>
    </source>
</evidence>
<dbReference type="AlphaFoldDB" id="A0A1S6HJJ6"/>
<gene>
    <name evidence="8" type="ORF">Sps_00486</name>
</gene>
<protein>
    <submittedName>
        <fullName evidence="8">Multisubunit sodium/proton antiporter, MrpE subunit</fullName>
    </submittedName>
</protein>
<keyword evidence="6 7" id="KW-0472">Membrane</keyword>
<feature type="transmembrane region" description="Helical" evidence="7">
    <location>
        <begin position="7"/>
        <end position="40"/>
    </location>
</feature>
<dbReference type="PANTHER" id="PTHR34584:SF1">
    <property type="entry name" value="NA(+)_H(+) ANTIPORTER SUBUNIT E1"/>
    <property type="match status" value="1"/>
</dbReference>
<dbReference type="OrthoDB" id="9807187at2"/>
<keyword evidence="9" id="KW-1185">Reference proteome</keyword>
<accession>A0A1S6HJJ6</accession>
<dbReference type="KEGG" id="spsw:Sps_00486"/>
<proteinExistence type="inferred from homology"/>
<comment type="subcellular location">
    <subcellularLocation>
        <location evidence="1">Cell membrane</location>
        <topology evidence="1">Multi-pass membrane protein</topology>
    </subcellularLocation>
</comment>
<evidence type="ECO:0000256" key="1">
    <source>
        <dbReference type="ARBA" id="ARBA00004651"/>
    </source>
</evidence>
<evidence type="ECO:0000256" key="7">
    <source>
        <dbReference type="SAM" id="Phobius"/>
    </source>
</evidence>
<dbReference type="Pfam" id="PF01899">
    <property type="entry name" value="MNHE"/>
    <property type="match status" value="1"/>
</dbReference>
<evidence type="ECO:0000256" key="3">
    <source>
        <dbReference type="ARBA" id="ARBA00022475"/>
    </source>
</evidence>
<dbReference type="InterPro" id="IPR002758">
    <property type="entry name" value="Cation_antiport_E"/>
</dbReference>
<dbReference type="Proteomes" id="UP000189545">
    <property type="component" value="Chromosome"/>
</dbReference>
<name>A0A1S6HJJ6_9GAMM</name>
<sequence length="158" mass="17501">MRHTLSLFLTLTAFWGLMSGHSSILMLLLGAVSITCVLYIAHRMDVVDHESQPIHLSLKIFGYFLWLFKELVIANITVVKSIWLGNASISPVLATIKSSQVTDVGKVIYANSITMTPGTVTVDLVGDCLIVHALFQRNVEVLNTGEMDRRVCHLESKC</sequence>
<keyword evidence="4 7" id="KW-0812">Transmembrane</keyword>
<dbReference type="PANTHER" id="PTHR34584">
    <property type="entry name" value="NA(+)/H(+) ANTIPORTER SUBUNIT E1"/>
    <property type="match status" value="1"/>
</dbReference>
<reference evidence="8 9" key="1">
    <citation type="submission" date="2016-03" db="EMBL/GenBank/DDBJ databases">
        <title>Complete genome sequence of Shewanella psychrophila WP2, a deep sea bacterium isolated from west Pacific sediment.</title>
        <authorList>
            <person name="Xu G."/>
            <person name="Jian H."/>
        </authorList>
    </citation>
    <scope>NUCLEOTIDE SEQUENCE [LARGE SCALE GENOMIC DNA]</scope>
    <source>
        <strain evidence="8 9">WP2</strain>
    </source>
</reference>
<evidence type="ECO:0000256" key="5">
    <source>
        <dbReference type="ARBA" id="ARBA00022989"/>
    </source>
</evidence>